<keyword evidence="2" id="KW-0560">Oxidoreductase</keyword>
<sequence length="269" mass="28039">MHWDEGFGQRPDRRLDGKVALVTGAGSAGPGFGTGRATALCMAREGAALVLFDNDREAVEKTRASIEVEGRQALITTGDVTRDEDAQVAVEAAVAEFGGLDILVNNVGIVVPGDATTTTPADWHSLLDVNLVGMVNMARHAVPAMAERSGGAVINVSSISPRRPYAATLYSVSKGAVDALTAAMAVDHGSQGVRVNGIAPGPLMTPRAAARQTEEQRAMRRAASPLGIEGSGFDVAWAAVYLASDEARYVTGTILTVDGGVSIQGHRYR</sequence>
<name>A0A6B0Y1G1_9RHOB</name>
<dbReference type="Pfam" id="PF13561">
    <property type="entry name" value="adh_short_C2"/>
    <property type="match status" value="1"/>
</dbReference>
<dbReference type="PROSITE" id="PS00061">
    <property type="entry name" value="ADH_SHORT"/>
    <property type="match status" value="1"/>
</dbReference>
<protein>
    <submittedName>
        <fullName evidence="3">SDR family oxidoreductase</fullName>
    </submittedName>
</protein>
<dbReference type="PRINTS" id="PR00081">
    <property type="entry name" value="GDHRDH"/>
</dbReference>
<evidence type="ECO:0000256" key="2">
    <source>
        <dbReference type="ARBA" id="ARBA00023002"/>
    </source>
</evidence>
<dbReference type="FunFam" id="3.40.50.720:FF:000084">
    <property type="entry name" value="Short-chain dehydrogenase reductase"/>
    <property type="match status" value="1"/>
</dbReference>
<dbReference type="SUPFAM" id="SSF51735">
    <property type="entry name" value="NAD(P)-binding Rossmann-fold domains"/>
    <property type="match status" value="1"/>
</dbReference>
<comment type="caution">
    <text evidence="3">The sequence shown here is derived from an EMBL/GenBank/DDBJ whole genome shotgun (WGS) entry which is preliminary data.</text>
</comment>
<reference evidence="3" key="1">
    <citation type="submission" date="2019-09" db="EMBL/GenBank/DDBJ databases">
        <title>Characterisation of the sponge microbiome using genome-centric metagenomics.</title>
        <authorList>
            <person name="Engelberts J.P."/>
            <person name="Robbins S.J."/>
            <person name="De Goeij J.M."/>
            <person name="Aranda M."/>
            <person name="Bell S.C."/>
            <person name="Webster N.S."/>
        </authorList>
    </citation>
    <scope>NUCLEOTIDE SEQUENCE</scope>
    <source>
        <strain evidence="3">SB0664_bin_43</strain>
    </source>
</reference>
<dbReference type="CDD" id="cd05233">
    <property type="entry name" value="SDR_c"/>
    <property type="match status" value="1"/>
</dbReference>
<proteinExistence type="inferred from homology"/>
<dbReference type="EMBL" id="VXRY01000439">
    <property type="protein sequence ID" value="MXY34558.1"/>
    <property type="molecule type" value="Genomic_DNA"/>
</dbReference>
<dbReference type="Gene3D" id="3.40.50.720">
    <property type="entry name" value="NAD(P)-binding Rossmann-like Domain"/>
    <property type="match status" value="1"/>
</dbReference>
<evidence type="ECO:0000313" key="3">
    <source>
        <dbReference type="EMBL" id="MXY34558.1"/>
    </source>
</evidence>
<comment type="similarity">
    <text evidence="1">Belongs to the short-chain dehydrogenases/reductases (SDR) family.</text>
</comment>
<dbReference type="InterPro" id="IPR002347">
    <property type="entry name" value="SDR_fam"/>
</dbReference>
<dbReference type="PANTHER" id="PTHR43639">
    <property type="entry name" value="OXIDOREDUCTASE, SHORT-CHAIN DEHYDROGENASE/REDUCTASE FAMILY (AFU_ORTHOLOGUE AFUA_5G02870)"/>
    <property type="match status" value="1"/>
</dbReference>
<dbReference type="AlphaFoldDB" id="A0A6B0Y1G1"/>
<organism evidence="3">
    <name type="scientific">Boseongicola sp. SB0664_bin_43</name>
    <dbReference type="NCBI Taxonomy" id="2604844"/>
    <lineage>
        <taxon>Bacteria</taxon>
        <taxon>Pseudomonadati</taxon>
        <taxon>Pseudomonadota</taxon>
        <taxon>Alphaproteobacteria</taxon>
        <taxon>Rhodobacterales</taxon>
        <taxon>Paracoccaceae</taxon>
        <taxon>Boseongicola</taxon>
    </lineage>
</organism>
<accession>A0A6B0Y1G1</accession>
<dbReference type="PANTHER" id="PTHR43639:SF1">
    <property type="entry name" value="SHORT-CHAIN DEHYDROGENASE_REDUCTASE FAMILY PROTEIN"/>
    <property type="match status" value="1"/>
</dbReference>
<evidence type="ECO:0000256" key="1">
    <source>
        <dbReference type="ARBA" id="ARBA00006484"/>
    </source>
</evidence>
<dbReference type="InterPro" id="IPR020904">
    <property type="entry name" value="Sc_DH/Rdtase_CS"/>
</dbReference>
<gene>
    <name evidence="3" type="ORF">F4Y60_10830</name>
</gene>
<dbReference type="GO" id="GO:0016491">
    <property type="term" value="F:oxidoreductase activity"/>
    <property type="evidence" value="ECO:0007669"/>
    <property type="project" value="UniProtKB-KW"/>
</dbReference>
<dbReference type="PRINTS" id="PR00080">
    <property type="entry name" value="SDRFAMILY"/>
</dbReference>
<dbReference type="InterPro" id="IPR036291">
    <property type="entry name" value="NAD(P)-bd_dom_sf"/>
</dbReference>